<evidence type="ECO:0000256" key="13">
    <source>
        <dbReference type="ARBA" id="ARBA00023185"/>
    </source>
</evidence>
<dbReference type="PROSITE" id="PS00080">
    <property type="entry name" value="MULTICOPPER_OXIDASE2"/>
    <property type="match status" value="1"/>
</dbReference>
<feature type="domain" description="Plastocyanin-like" evidence="16">
    <location>
        <begin position="476"/>
        <end position="614"/>
    </location>
</feature>
<comment type="function">
    <text evidence="3">Lignin degradation and detoxification of lignin-derived products.</text>
</comment>
<dbReference type="Pfam" id="PF00394">
    <property type="entry name" value="Cu-oxidase"/>
    <property type="match status" value="1"/>
</dbReference>
<comment type="subcellular location">
    <subcellularLocation>
        <location evidence="4">Secreted</location>
        <location evidence="4">Extracellular space</location>
        <location evidence="4">Apoplast</location>
    </subcellularLocation>
</comment>
<feature type="transmembrane region" description="Helical" evidence="14">
    <location>
        <begin position="175"/>
        <end position="193"/>
    </location>
</feature>
<dbReference type="InterPro" id="IPR008972">
    <property type="entry name" value="Cupredoxin"/>
</dbReference>
<keyword evidence="12" id="KW-0186">Copper</keyword>
<evidence type="ECO:0000313" key="18">
    <source>
        <dbReference type="EMBL" id="PWZ43978.1"/>
    </source>
</evidence>
<sequence>MKPFLLSSSLPAAAAHAVAVVVVSISIAVLSATSMLAVAAVEHTFVVSQVKMTRMCKQIPVTVVNGQLPGPTIEVTEGHSVTVHVVNMSPYNLTIHWHGVYQLLNCWNDGVPMVTQRPIPPNANFTYRFDVAGQEGTLWWHAHDAFLRATVYGALIIRPRNGAASYPFPKPHKEIPILIGFLFVVFFFISSWSSSSSSPFSYICVAGEWWEKDLAAVDRNFTRGHYDEFSSGSTINGKLGDLFNCSGVFEDGYVLDVEPGKTYLLRVINAALFSEYFVKIAGHKFTVVAADANYVTPYATDVIVIAPGETMDALVVADAAPGTGRYYMAAQPIQAPPPDTQTPEFATRGTVRYYQHTRNNSSSPVDDDAVAPDMPDQHDTIKSFYFHGNLTGLRQRQRARVPARADERLLVTLGLGSICRLAGRRSCKRGDHPESMVVANMNNVSFHDADAAAPLLEAHYYHRRRANGGVGTAGLPDRPPSAFNYTDPALIPFGPQEMRLEPTRRATAVRRFRHGAVVDVVFQSTAMLQGDSNPMHLHGHDMFVLAQGIGNYDAATGEAKYNLVNPPRKNTVLVPNLGWAAIRFVADNPGAWFIHCHFEFHLAMGMAAVFIVEDGPTPNTSLPPPPPGFLDGRP</sequence>
<comment type="similarity">
    <text evidence="5">Belongs to the multicopper oxidase family.</text>
</comment>
<dbReference type="GO" id="GO:0048046">
    <property type="term" value="C:apoplast"/>
    <property type="evidence" value="ECO:0007669"/>
    <property type="project" value="UniProtKB-SubCell"/>
</dbReference>
<dbReference type="EMBL" id="NCVQ01000002">
    <property type="protein sequence ID" value="PWZ43978.1"/>
    <property type="molecule type" value="Genomic_DNA"/>
</dbReference>
<keyword evidence="14" id="KW-0812">Transmembrane</keyword>
<evidence type="ECO:0000256" key="6">
    <source>
        <dbReference type="ARBA" id="ARBA00012297"/>
    </source>
</evidence>
<evidence type="ECO:0000256" key="2">
    <source>
        <dbReference type="ARBA" id="ARBA00001935"/>
    </source>
</evidence>
<proteinExistence type="inferred from homology"/>
<evidence type="ECO:0000256" key="1">
    <source>
        <dbReference type="ARBA" id="ARBA00000349"/>
    </source>
</evidence>
<dbReference type="InterPro" id="IPR001117">
    <property type="entry name" value="Cu-oxidase_2nd"/>
</dbReference>
<evidence type="ECO:0000313" key="19">
    <source>
        <dbReference type="Proteomes" id="UP000251960"/>
    </source>
</evidence>
<keyword evidence="14" id="KW-1133">Transmembrane helix</keyword>
<dbReference type="GO" id="GO:0046274">
    <property type="term" value="P:lignin catabolic process"/>
    <property type="evidence" value="ECO:0007669"/>
    <property type="project" value="UniProtKB-KW"/>
</dbReference>
<keyword evidence="14" id="KW-0472">Membrane</keyword>
<evidence type="ECO:0000256" key="8">
    <source>
        <dbReference type="ARBA" id="ARBA00022525"/>
    </source>
</evidence>
<dbReference type="PANTHER" id="PTHR11709">
    <property type="entry name" value="MULTI-COPPER OXIDASE"/>
    <property type="match status" value="1"/>
</dbReference>
<gene>
    <name evidence="18" type="primary">LAC15_3</name>
    <name evidence="18" type="ORF">Zm00014a_019969</name>
</gene>
<dbReference type="InterPro" id="IPR034288">
    <property type="entry name" value="CuRO_1_LCC"/>
</dbReference>
<dbReference type="ExpressionAtlas" id="A0A3L6G6U9">
    <property type="expression patterns" value="baseline and differential"/>
</dbReference>
<evidence type="ECO:0000256" key="5">
    <source>
        <dbReference type="ARBA" id="ARBA00010609"/>
    </source>
</evidence>
<dbReference type="PANTHER" id="PTHR11709:SF343">
    <property type="entry name" value="LACCASE-15"/>
    <property type="match status" value="1"/>
</dbReference>
<dbReference type="InterPro" id="IPR034289">
    <property type="entry name" value="CuRO_3_LCC"/>
</dbReference>
<accession>A0A3L6G6U9</accession>
<keyword evidence="7" id="KW-0052">Apoplast</keyword>
<evidence type="ECO:0000256" key="9">
    <source>
        <dbReference type="ARBA" id="ARBA00022723"/>
    </source>
</evidence>
<evidence type="ECO:0000259" key="17">
    <source>
        <dbReference type="Pfam" id="PF07732"/>
    </source>
</evidence>
<evidence type="ECO:0000256" key="14">
    <source>
        <dbReference type="SAM" id="Phobius"/>
    </source>
</evidence>
<keyword evidence="13" id="KW-0439">Lignin degradation</keyword>
<dbReference type="AlphaFoldDB" id="A0A3L6G6U9"/>
<dbReference type="CDD" id="cd13897">
    <property type="entry name" value="CuRO_3_LCC_plant"/>
    <property type="match status" value="1"/>
</dbReference>
<dbReference type="Pfam" id="PF07732">
    <property type="entry name" value="Cu-oxidase_3"/>
    <property type="match status" value="1"/>
</dbReference>
<evidence type="ECO:0000256" key="3">
    <source>
        <dbReference type="ARBA" id="ARBA00002075"/>
    </source>
</evidence>
<evidence type="ECO:0000256" key="10">
    <source>
        <dbReference type="ARBA" id="ARBA00022737"/>
    </source>
</evidence>
<dbReference type="InterPro" id="IPR045087">
    <property type="entry name" value="Cu-oxidase_fam"/>
</dbReference>
<dbReference type="InterPro" id="IPR002355">
    <property type="entry name" value="Cu_oxidase_Cu_BS"/>
</dbReference>
<evidence type="ECO:0000259" key="16">
    <source>
        <dbReference type="Pfam" id="PF07731"/>
    </source>
</evidence>
<dbReference type="Pfam" id="PF07731">
    <property type="entry name" value="Cu-oxidase_2"/>
    <property type="match status" value="1"/>
</dbReference>
<keyword evidence="10" id="KW-0677">Repeat</keyword>
<evidence type="ECO:0000256" key="12">
    <source>
        <dbReference type="ARBA" id="ARBA00023008"/>
    </source>
</evidence>
<dbReference type="Gene3D" id="2.60.40.420">
    <property type="entry name" value="Cupredoxins - blue copper proteins"/>
    <property type="match status" value="3"/>
</dbReference>
<dbReference type="Proteomes" id="UP000251960">
    <property type="component" value="Chromosome 10"/>
</dbReference>
<dbReference type="EC" id="1.10.3.2" evidence="6"/>
<comment type="cofactor">
    <cofactor evidence="2">
        <name>Cu cation</name>
        <dbReference type="ChEBI" id="CHEBI:23378"/>
    </cofactor>
</comment>
<evidence type="ECO:0000256" key="7">
    <source>
        <dbReference type="ARBA" id="ARBA00022523"/>
    </source>
</evidence>
<dbReference type="GO" id="GO:0005507">
    <property type="term" value="F:copper ion binding"/>
    <property type="evidence" value="ECO:0007669"/>
    <property type="project" value="InterPro"/>
</dbReference>
<comment type="catalytic activity">
    <reaction evidence="1">
        <text>4 hydroquinone + O2 = 4 benzosemiquinone + 2 H2O</text>
        <dbReference type="Rhea" id="RHEA:11276"/>
        <dbReference type="ChEBI" id="CHEBI:15377"/>
        <dbReference type="ChEBI" id="CHEBI:15379"/>
        <dbReference type="ChEBI" id="CHEBI:17594"/>
        <dbReference type="ChEBI" id="CHEBI:17977"/>
        <dbReference type="EC" id="1.10.3.2"/>
    </reaction>
</comment>
<dbReference type="PROSITE" id="PS00079">
    <property type="entry name" value="MULTICOPPER_OXIDASE1"/>
    <property type="match status" value="1"/>
</dbReference>
<comment type="caution">
    <text evidence="18">The sequence shown here is derived from an EMBL/GenBank/DDBJ whole genome shotgun (WGS) entry which is preliminary data.</text>
</comment>
<feature type="domain" description="Plastocyanin-like" evidence="15">
    <location>
        <begin position="201"/>
        <end position="334"/>
    </location>
</feature>
<feature type="domain" description="Plastocyanin-like" evidence="17">
    <location>
        <begin position="47"/>
        <end position="161"/>
    </location>
</feature>
<dbReference type="SUPFAM" id="SSF49503">
    <property type="entry name" value="Cupredoxins"/>
    <property type="match status" value="3"/>
</dbReference>
<evidence type="ECO:0000259" key="15">
    <source>
        <dbReference type="Pfam" id="PF00394"/>
    </source>
</evidence>
<dbReference type="InterPro" id="IPR033138">
    <property type="entry name" value="Cu_oxidase_CS"/>
</dbReference>
<name>A0A3L6G6U9_MAIZE</name>
<evidence type="ECO:0000256" key="4">
    <source>
        <dbReference type="ARBA" id="ARBA00004271"/>
    </source>
</evidence>
<dbReference type="CDD" id="cd13875">
    <property type="entry name" value="CuRO_2_LCC_plant"/>
    <property type="match status" value="1"/>
</dbReference>
<dbReference type="InterPro" id="IPR011707">
    <property type="entry name" value="Cu-oxidase-like_N"/>
</dbReference>
<protein>
    <recommendedName>
        <fullName evidence="6">laccase</fullName>
        <ecNumber evidence="6">1.10.3.2</ecNumber>
    </recommendedName>
</protein>
<reference evidence="18 19" key="1">
    <citation type="journal article" date="2018" name="Nat. Genet.">
        <title>Extensive intraspecific gene order and gene structural variations between Mo17 and other maize genomes.</title>
        <authorList>
            <person name="Sun S."/>
            <person name="Zhou Y."/>
            <person name="Chen J."/>
            <person name="Shi J."/>
            <person name="Zhao H."/>
            <person name="Zhao H."/>
            <person name="Song W."/>
            <person name="Zhang M."/>
            <person name="Cui Y."/>
            <person name="Dong X."/>
            <person name="Liu H."/>
            <person name="Ma X."/>
            <person name="Jiao Y."/>
            <person name="Wang B."/>
            <person name="Wei X."/>
            <person name="Stein J.C."/>
            <person name="Glaubitz J.C."/>
            <person name="Lu F."/>
            <person name="Yu G."/>
            <person name="Liang C."/>
            <person name="Fengler K."/>
            <person name="Li B."/>
            <person name="Rafalski A."/>
            <person name="Schnable P.S."/>
            <person name="Ware D.H."/>
            <person name="Buckler E.S."/>
            <person name="Lai J."/>
        </authorList>
    </citation>
    <scope>NUCLEOTIDE SEQUENCE [LARGE SCALE GENOMIC DNA]</scope>
    <source>
        <strain evidence="19">cv. Missouri 17</strain>
        <tissue evidence="18">Seedling</tissue>
    </source>
</reference>
<evidence type="ECO:0000256" key="11">
    <source>
        <dbReference type="ARBA" id="ARBA00023002"/>
    </source>
</evidence>
<dbReference type="CDD" id="cd13849">
    <property type="entry name" value="CuRO_1_LCC_plant"/>
    <property type="match status" value="1"/>
</dbReference>
<dbReference type="InterPro" id="IPR011706">
    <property type="entry name" value="Cu-oxidase_C"/>
</dbReference>
<organism evidence="18 19">
    <name type="scientific">Zea mays</name>
    <name type="common">Maize</name>
    <dbReference type="NCBI Taxonomy" id="4577"/>
    <lineage>
        <taxon>Eukaryota</taxon>
        <taxon>Viridiplantae</taxon>
        <taxon>Streptophyta</taxon>
        <taxon>Embryophyta</taxon>
        <taxon>Tracheophyta</taxon>
        <taxon>Spermatophyta</taxon>
        <taxon>Magnoliopsida</taxon>
        <taxon>Liliopsida</taxon>
        <taxon>Poales</taxon>
        <taxon>Poaceae</taxon>
        <taxon>PACMAD clade</taxon>
        <taxon>Panicoideae</taxon>
        <taxon>Andropogonodae</taxon>
        <taxon>Andropogoneae</taxon>
        <taxon>Tripsacinae</taxon>
        <taxon>Zea</taxon>
    </lineage>
</organism>
<keyword evidence="8" id="KW-0964">Secreted</keyword>
<dbReference type="InterPro" id="IPR034285">
    <property type="entry name" value="CuRO_2_LCC"/>
</dbReference>
<keyword evidence="9" id="KW-0479">Metal-binding</keyword>
<keyword evidence="11" id="KW-0560">Oxidoreductase</keyword>
<dbReference type="GO" id="GO:0052716">
    <property type="term" value="F:hydroquinone:oxygen oxidoreductase activity"/>
    <property type="evidence" value="ECO:0007669"/>
    <property type="project" value="UniProtKB-EC"/>
</dbReference>